<evidence type="ECO:0000256" key="4">
    <source>
        <dbReference type="ARBA" id="ARBA00022835"/>
    </source>
</evidence>
<dbReference type="Pfam" id="PF13638">
    <property type="entry name" value="PIN_4"/>
    <property type="match status" value="1"/>
</dbReference>
<feature type="region of interest" description="Disordered" evidence="7">
    <location>
        <begin position="273"/>
        <end position="300"/>
    </location>
</feature>
<evidence type="ECO:0000313" key="10">
    <source>
        <dbReference type="EMBL" id="CAG8798490.1"/>
    </source>
</evidence>
<dbReference type="InterPro" id="IPR001900">
    <property type="entry name" value="RNase_II/R"/>
</dbReference>
<evidence type="ECO:0000259" key="9">
    <source>
        <dbReference type="SMART" id="SM00955"/>
    </source>
</evidence>
<dbReference type="PANTHER" id="PTHR23355:SF35">
    <property type="entry name" value="EXOSOME COMPLEX EXONUCLEASE RRP44"/>
    <property type="match status" value="1"/>
</dbReference>
<dbReference type="InterPro" id="IPR029060">
    <property type="entry name" value="PIN-like_dom_sf"/>
</dbReference>
<keyword evidence="4" id="KW-0271">Exosome</keyword>
<dbReference type="SUPFAM" id="SSF50249">
    <property type="entry name" value="Nucleic acid-binding proteins"/>
    <property type="match status" value="3"/>
</dbReference>
<keyword evidence="3" id="KW-0698">rRNA processing</keyword>
<evidence type="ECO:0000256" key="2">
    <source>
        <dbReference type="ARBA" id="ARBA00005785"/>
    </source>
</evidence>
<dbReference type="InterPro" id="IPR033771">
    <property type="entry name" value="Rrp44_CSD1"/>
</dbReference>
<dbReference type="PANTHER" id="PTHR23355">
    <property type="entry name" value="RIBONUCLEASE"/>
    <property type="match status" value="1"/>
</dbReference>
<evidence type="ECO:0000256" key="6">
    <source>
        <dbReference type="RuleBase" id="RU003901"/>
    </source>
</evidence>
<dbReference type="Gene3D" id="2.40.50.140">
    <property type="entry name" value="Nucleic acid-binding proteins"/>
    <property type="match status" value="1"/>
</dbReference>
<dbReference type="Proteomes" id="UP000789901">
    <property type="component" value="Unassembled WGS sequence"/>
</dbReference>
<dbReference type="CDD" id="cd09862">
    <property type="entry name" value="PIN_Rrp44-like"/>
    <property type="match status" value="1"/>
</dbReference>
<feature type="compositionally biased region" description="Basic and acidic residues" evidence="7">
    <location>
        <begin position="280"/>
        <end position="291"/>
    </location>
</feature>
<dbReference type="Gene3D" id="3.40.50.1010">
    <property type="entry name" value="5'-nuclease"/>
    <property type="match status" value="1"/>
</dbReference>
<comment type="subcellular location">
    <subcellularLocation>
        <location evidence="1">Nucleus</location>
    </subcellularLocation>
</comment>
<dbReference type="SMART" id="SM00955">
    <property type="entry name" value="RNB"/>
    <property type="match status" value="1"/>
</dbReference>
<protein>
    <submittedName>
        <fullName evidence="10">12701_t:CDS:1</fullName>
    </submittedName>
</protein>
<comment type="caution">
    <text evidence="10">The sequence shown here is derived from an EMBL/GenBank/DDBJ whole genome shotgun (WGS) entry which is preliminary data.</text>
</comment>
<dbReference type="InterPro" id="IPR002716">
    <property type="entry name" value="PIN_dom"/>
</dbReference>
<reference evidence="10 11" key="1">
    <citation type="submission" date="2021-06" db="EMBL/GenBank/DDBJ databases">
        <authorList>
            <person name="Kallberg Y."/>
            <person name="Tangrot J."/>
            <person name="Rosling A."/>
        </authorList>
    </citation>
    <scope>NUCLEOTIDE SEQUENCE [LARGE SCALE GENOMIC DNA]</scope>
    <source>
        <strain evidence="10 11">120-4 pot B 10/14</strain>
    </source>
</reference>
<comment type="similarity">
    <text evidence="2 6">Belongs to the RNR ribonuclease family.</text>
</comment>
<feature type="domain" description="PIN" evidence="8">
    <location>
        <begin position="60"/>
        <end position="179"/>
    </location>
</feature>
<organism evidence="10 11">
    <name type="scientific">Gigaspora margarita</name>
    <dbReference type="NCBI Taxonomy" id="4874"/>
    <lineage>
        <taxon>Eukaryota</taxon>
        <taxon>Fungi</taxon>
        <taxon>Fungi incertae sedis</taxon>
        <taxon>Mucoromycota</taxon>
        <taxon>Glomeromycotina</taxon>
        <taxon>Glomeromycetes</taxon>
        <taxon>Diversisporales</taxon>
        <taxon>Gigasporaceae</taxon>
        <taxon>Gigaspora</taxon>
    </lineage>
</organism>
<keyword evidence="11" id="KW-1185">Reference proteome</keyword>
<dbReference type="SMART" id="SM00670">
    <property type="entry name" value="PINc"/>
    <property type="match status" value="1"/>
</dbReference>
<dbReference type="SUPFAM" id="SSF88723">
    <property type="entry name" value="PIN domain-like"/>
    <property type="match status" value="1"/>
</dbReference>
<evidence type="ECO:0000256" key="7">
    <source>
        <dbReference type="SAM" id="MobiDB-lite"/>
    </source>
</evidence>
<evidence type="ECO:0000256" key="3">
    <source>
        <dbReference type="ARBA" id="ARBA00022552"/>
    </source>
</evidence>
<evidence type="ECO:0000313" key="11">
    <source>
        <dbReference type="Proteomes" id="UP000789901"/>
    </source>
</evidence>
<proteinExistence type="inferred from homology"/>
<sequence>MLQSKSFLKRTKKGNAIKVVQEHYLRDDIWCSVECCKLCLQTGPVLSTSAMLTAQIPRPHYIVPDTNVFMNQIDIIEHPALHDVIIMQTVYEEIRHLSLPIYNRLRALINDQKKRFYVFSNEHHRETYIQRLKDESPNDRNDRAIRSAVKWYSTHLKKITNKENHIEVVLLTDDVGNRTKAQEEGLSAFSVREYVEGMTDTPELVDILGNSSNVEGDKKGSILSNVNGADTQIMILGRPCLNRAIQGDVVAVQLLPKSEWLRTPTAVVVEEEEEANVNADLKEDGEPKEQNDELESEVIESSQPTGKIVGIIKRNWRPALGAAGDKSTETEVLLLEHDVPFQEFASQVLNGLPVEGEAWRVTEEHLSGRADLRHLNICSIDPPGCTDIDDALHVRPLPNGNYEVGVHIADVTHFVKPFTSLDEEAANRGTTVYLVNKRIDMLPELLGSNLCSLRCNVDRLAFSCIWELTSDAEIVNVNFTKSVISSKASLTYEEAQILIDDTRKQDDLTKGIRILNQLAKKLHKKRIDRGAITLASPEVRFQLDFDSQDPVDVEMKELRETNALVEEFMLLANVSVAEKIYSKFPASSLLRRHPPPTSTKLKELSNAIKPLNFSIEFETSRALAESLDRAVLPDDPYFNKLLRILTTRCMMQAVYFCSGTLQFQDFRHYGLAAGIYTHFTSPIRRYSDVIVHRLLHAAINPDKNYGQELVDINKMQKLSDGKIEHNEGYVTRVLKNGFIVLVPKYGIEGIVYSSSASSTTKSQTTPLVVYNSHNNSLESVTPSGTVSIKLFDKVIVQITVDEDLVDGMRQKMKMELVSPFIPGLSVLDNNTLRKKEIRIEDEGGNGKRMRIDD</sequence>
<dbReference type="EMBL" id="CAJVQB010021981">
    <property type="protein sequence ID" value="CAG8798490.1"/>
    <property type="molecule type" value="Genomic_DNA"/>
</dbReference>
<evidence type="ECO:0000256" key="1">
    <source>
        <dbReference type="ARBA" id="ARBA00004123"/>
    </source>
</evidence>
<dbReference type="Pfam" id="PF17216">
    <property type="entry name" value="Rrp44_CSD1"/>
    <property type="match status" value="1"/>
</dbReference>
<dbReference type="PROSITE" id="PS01175">
    <property type="entry name" value="RIBONUCLEASE_II"/>
    <property type="match status" value="1"/>
</dbReference>
<accession>A0ABN7VV55</accession>
<dbReference type="InterPro" id="IPR012340">
    <property type="entry name" value="NA-bd_OB-fold"/>
</dbReference>
<dbReference type="Pfam" id="PF17215">
    <property type="entry name" value="Rrp44_S1"/>
    <property type="match status" value="1"/>
</dbReference>
<dbReference type="InterPro" id="IPR022966">
    <property type="entry name" value="RNase_II/R_CS"/>
</dbReference>
<evidence type="ECO:0000259" key="8">
    <source>
        <dbReference type="SMART" id="SM00670"/>
    </source>
</evidence>
<dbReference type="Pfam" id="PF00773">
    <property type="entry name" value="RNB"/>
    <property type="match status" value="1"/>
</dbReference>
<gene>
    <name evidence="10" type="ORF">GMARGA_LOCUS22609</name>
</gene>
<name>A0ABN7VV55_GIGMA</name>
<evidence type="ECO:0000256" key="5">
    <source>
        <dbReference type="ARBA" id="ARBA00023242"/>
    </source>
</evidence>
<dbReference type="InterPro" id="IPR050180">
    <property type="entry name" value="RNR_Ribonuclease"/>
</dbReference>
<feature type="domain" description="RNB" evidence="9">
    <location>
        <begin position="369"/>
        <end position="701"/>
    </location>
</feature>
<keyword evidence="5" id="KW-0539">Nucleus</keyword>
<dbReference type="InterPro" id="IPR033770">
    <property type="entry name" value="RRP44_S1"/>
</dbReference>